<accession>A0A1H0H1I4</accession>
<dbReference type="Proteomes" id="UP000199134">
    <property type="component" value="Unassembled WGS sequence"/>
</dbReference>
<dbReference type="AlphaFoldDB" id="A0A1H0H1I4"/>
<evidence type="ECO:0000313" key="1">
    <source>
        <dbReference type="EMBL" id="SDO12983.1"/>
    </source>
</evidence>
<name>A0A1H0H1I4_9BACT</name>
<reference evidence="2" key="1">
    <citation type="submission" date="2016-10" db="EMBL/GenBank/DDBJ databases">
        <authorList>
            <person name="de Groot N.N."/>
        </authorList>
    </citation>
    <scope>NUCLEOTIDE SEQUENCE [LARGE SCALE GENOMIC DNA]</scope>
    <source>
        <strain evidence="2">BP1-145</strain>
    </source>
</reference>
<evidence type="ECO:0000313" key="2">
    <source>
        <dbReference type="Proteomes" id="UP000199134"/>
    </source>
</evidence>
<organism evidence="1 2">
    <name type="scientific">Prevotella communis</name>
    <dbReference type="NCBI Taxonomy" id="2913614"/>
    <lineage>
        <taxon>Bacteria</taxon>
        <taxon>Pseudomonadati</taxon>
        <taxon>Bacteroidota</taxon>
        <taxon>Bacteroidia</taxon>
        <taxon>Bacteroidales</taxon>
        <taxon>Prevotellaceae</taxon>
        <taxon>Prevotella</taxon>
    </lineage>
</organism>
<comment type="caution">
    <text evidence="1">The sequence shown here is derived from an EMBL/GenBank/DDBJ whole genome shotgun (WGS) entry which is preliminary data.</text>
</comment>
<sequence length="97" mass="11519">MAMTYDYSTRKITRDWHIRRHDEKCRLSGLPAKVGGDRCKKCPYNKGTEFDWQARDLEDTFFTLCSHPEATDSENTGNVLWRIYDRFESEALARMYD</sequence>
<proteinExistence type="predicted"/>
<dbReference type="RefSeq" id="WP_143005749.1">
    <property type="nucleotide sequence ID" value="NZ_FNIW01000010.1"/>
</dbReference>
<dbReference type="EMBL" id="FNIW01000010">
    <property type="protein sequence ID" value="SDO12983.1"/>
    <property type="molecule type" value="Genomic_DNA"/>
</dbReference>
<gene>
    <name evidence="1" type="ORF">SAMN04487900_11073</name>
</gene>
<protein>
    <submittedName>
        <fullName evidence="1">Uncharacterized protein</fullName>
    </submittedName>
</protein>